<proteinExistence type="predicted"/>
<comment type="caution">
    <text evidence="6">The sequence shown here is derived from an EMBL/GenBank/DDBJ whole genome shotgun (WGS) entry which is preliminary data.</text>
</comment>
<sequence length="209" mass="23216">MVTQSIVEACNPSEVLRSIHMALLCVQENREDRPNMSYVVLMLGNGDALPQPKHPGLLRVDPNAIALRQSKGASSFAPMAASSLRERTASFCAEVKAYAAMLKIPLPAESMAFTASHGMNHVQSAFKKRSNGWANEVNFICNDLEMDDVNLEHIPKGIESIEAWQFKQATRANHCRDSILATVSYDCFVPVVSVENQILWTVILEYHNK</sequence>
<evidence type="ECO:0000256" key="5">
    <source>
        <dbReference type="ARBA" id="ARBA00022840"/>
    </source>
</evidence>
<dbReference type="PANTHER" id="PTHR27002:SF1092">
    <property type="entry name" value="RECEPTOR-LIKE SERINE_THREONINE-PROTEIN KINASE"/>
    <property type="match status" value="1"/>
</dbReference>
<evidence type="ECO:0008006" key="8">
    <source>
        <dbReference type="Google" id="ProtNLM"/>
    </source>
</evidence>
<dbReference type="Proteomes" id="UP001314170">
    <property type="component" value="Unassembled WGS sequence"/>
</dbReference>
<dbReference type="EMBL" id="CAWUPB010000857">
    <property type="protein sequence ID" value="CAK7327477.1"/>
    <property type="molecule type" value="Genomic_DNA"/>
</dbReference>
<keyword evidence="1" id="KW-0723">Serine/threonine-protein kinase</keyword>
<organism evidence="6 7">
    <name type="scientific">Dovyalis caffra</name>
    <dbReference type="NCBI Taxonomy" id="77055"/>
    <lineage>
        <taxon>Eukaryota</taxon>
        <taxon>Viridiplantae</taxon>
        <taxon>Streptophyta</taxon>
        <taxon>Embryophyta</taxon>
        <taxon>Tracheophyta</taxon>
        <taxon>Spermatophyta</taxon>
        <taxon>Magnoliopsida</taxon>
        <taxon>eudicotyledons</taxon>
        <taxon>Gunneridae</taxon>
        <taxon>Pentapetalae</taxon>
        <taxon>rosids</taxon>
        <taxon>fabids</taxon>
        <taxon>Malpighiales</taxon>
        <taxon>Salicaceae</taxon>
        <taxon>Flacourtieae</taxon>
        <taxon>Dovyalis</taxon>
    </lineage>
</organism>
<evidence type="ECO:0000256" key="3">
    <source>
        <dbReference type="ARBA" id="ARBA00022741"/>
    </source>
</evidence>
<keyword evidence="5" id="KW-0067">ATP-binding</keyword>
<evidence type="ECO:0000256" key="1">
    <source>
        <dbReference type="ARBA" id="ARBA00022527"/>
    </source>
</evidence>
<evidence type="ECO:0000313" key="7">
    <source>
        <dbReference type="Proteomes" id="UP001314170"/>
    </source>
</evidence>
<accession>A0AAV1R0E4</accession>
<keyword evidence="3" id="KW-0547">Nucleotide-binding</keyword>
<keyword evidence="7" id="KW-1185">Reference proteome</keyword>
<dbReference type="GO" id="GO:0005524">
    <property type="term" value="F:ATP binding"/>
    <property type="evidence" value="ECO:0007669"/>
    <property type="project" value="UniProtKB-KW"/>
</dbReference>
<protein>
    <recommendedName>
        <fullName evidence="8">S-locus receptor kinase C-terminal domain-containing protein</fullName>
    </recommendedName>
</protein>
<dbReference type="AlphaFoldDB" id="A0AAV1R0E4"/>
<keyword evidence="2" id="KW-0808">Transferase</keyword>
<keyword evidence="4" id="KW-0418">Kinase</keyword>
<evidence type="ECO:0000256" key="2">
    <source>
        <dbReference type="ARBA" id="ARBA00022679"/>
    </source>
</evidence>
<evidence type="ECO:0000313" key="6">
    <source>
        <dbReference type="EMBL" id="CAK7327477.1"/>
    </source>
</evidence>
<dbReference type="GO" id="GO:0004674">
    <property type="term" value="F:protein serine/threonine kinase activity"/>
    <property type="evidence" value="ECO:0007669"/>
    <property type="project" value="UniProtKB-KW"/>
</dbReference>
<dbReference type="GO" id="GO:0005886">
    <property type="term" value="C:plasma membrane"/>
    <property type="evidence" value="ECO:0007669"/>
    <property type="project" value="TreeGrafter"/>
</dbReference>
<reference evidence="6 7" key="1">
    <citation type="submission" date="2024-01" db="EMBL/GenBank/DDBJ databases">
        <authorList>
            <person name="Waweru B."/>
        </authorList>
    </citation>
    <scope>NUCLEOTIDE SEQUENCE [LARGE SCALE GENOMIC DNA]</scope>
</reference>
<evidence type="ECO:0000256" key="4">
    <source>
        <dbReference type="ARBA" id="ARBA00022777"/>
    </source>
</evidence>
<gene>
    <name evidence="6" type="ORF">DCAF_LOCUS5189</name>
</gene>
<name>A0AAV1R0E4_9ROSI</name>
<dbReference type="PANTHER" id="PTHR27002">
    <property type="entry name" value="RECEPTOR-LIKE SERINE/THREONINE-PROTEIN KINASE SD1-8"/>
    <property type="match status" value="1"/>
</dbReference>